<comment type="similarity">
    <text evidence="3 11">Belongs to the KdsC family.</text>
</comment>
<name>A0A0T6DTE9_9GAMM</name>
<keyword evidence="8 11" id="KW-0378">Hydrolase</keyword>
<dbReference type="EMBL" id="LNDJ01000050">
    <property type="protein sequence ID" value="KRU23153.1"/>
    <property type="molecule type" value="Genomic_DNA"/>
</dbReference>
<evidence type="ECO:0000256" key="6">
    <source>
        <dbReference type="ARBA" id="ARBA00020092"/>
    </source>
</evidence>
<feature type="binding site" evidence="12">
    <location>
        <position position="17"/>
    </location>
    <ligand>
        <name>Mg(2+)</name>
        <dbReference type="ChEBI" id="CHEBI:18420"/>
    </ligand>
</feature>
<evidence type="ECO:0000256" key="3">
    <source>
        <dbReference type="ARBA" id="ARBA00005893"/>
    </source>
</evidence>
<evidence type="ECO:0000256" key="8">
    <source>
        <dbReference type="ARBA" id="ARBA00022801"/>
    </source>
</evidence>
<dbReference type="SFLD" id="SFLDG01136">
    <property type="entry name" value="C1.6:_Phosphoserine_Phosphatas"/>
    <property type="match status" value="1"/>
</dbReference>
<feature type="binding site" evidence="12">
    <location>
        <position position="19"/>
    </location>
    <ligand>
        <name>substrate</name>
    </ligand>
</feature>
<evidence type="ECO:0000256" key="5">
    <source>
        <dbReference type="ARBA" id="ARBA00013066"/>
    </source>
</evidence>
<dbReference type="RefSeq" id="WP_058024070.1">
    <property type="nucleotide sequence ID" value="NZ_LNDJ01000050.1"/>
</dbReference>
<dbReference type="SUPFAM" id="SSF56784">
    <property type="entry name" value="HAD-like"/>
    <property type="match status" value="1"/>
</dbReference>
<dbReference type="NCBIfam" id="TIGR01670">
    <property type="entry name" value="KdsC-phosphatas"/>
    <property type="match status" value="1"/>
</dbReference>
<dbReference type="InterPro" id="IPR050793">
    <property type="entry name" value="CMP-NeuNAc_synthase"/>
</dbReference>
<evidence type="ECO:0000256" key="7">
    <source>
        <dbReference type="ARBA" id="ARBA00022723"/>
    </source>
</evidence>
<keyword evidence="14" id="KW-1185">Reference proteome</keyword>
<dbReference type="Pfam" id="PF08282">
    <property type="entry name" value="Hydrolase_3"/>
    <property type="match status" value="1"/>
</dbReference>
<dbReference type="PANTHER" id="PTHR21485:SF3">
    <property type="entry name" value="N-ACYLNEURAMINATE CYTIDYLYLTRANSFERASE"/>
    <property type="match status" value="1"/>
</dbReference>
<dbReference type="AlphaFoldDB" id="A0A0T6DTE9"/>
<evidence type="ECO:0000256" key="10">
    <source>
        <dbReference type="ARBA" id="ARBA00031051"/>
    </source>
</evidence>
<reference evidence="13 14" key="1">
    <citation type="submission" date="2015-11" db="EMBL/GenBank/DDBJ databases">
        <title>Permanent draft genome of Psychrobacter piscatorii LQ58.</title>
        <authorList>
            <person name="Zhou M."/>
            <person name="Dong B."/>
            <person name="Liu Q."/>
        </authorList>
    </citation>
    <scope>NUCLEOTIDE SEQUENCE [LARGE SCALE GENOMIC DNA]</scope>
    <source>
        <strain evidence="13 14">LQ58</strain>
    </source>
</reference>
<keyword evidence="7 11" id="KW-0479">Metal-binding</keyword>
<feature type="binding site" evidence="12">
    <location>
        <position position="114"/>
    </location>
    <ligand>
        <name>Mg(2+)</name>
        <dbReference type="ChEBI" id="CHEBI:18420"/>
    </ligand>
</feature>
<comment type="subunit">
    <text evidence="4 11">Homotetramer.</text>
</comment>
<protein>
    <recommendedName>
        <fullName evidence="6 11">3-deoxy-D-manno-octulosonate 8-phosphate phosphatase KdsC</fullName>
        <ecNumber evidence="5 11">3.1.3.45</ecNumber>
    </recommendedName>
    <alternativeName>
        <fullName evidence="10 11">KDO 8-P phosphatase</fullName>
    </alternativeName>
</protein>
<organism evidence="13 14">
    <name type="scientific">Psychrobacter piscatorii</name>
    <dbReference type="NCBI Taxonomy" id="554343"/>
    <lineage>
        <taxon>Bacteria</taxon>
        <taxon>Pseudomonadati</taxon>
        <taxon>Pseudomonadota</taxon>
        <taxon>Gammaproteobacteria</taxon>
        <taxon>Moraxellales</taxon>
        <taxon>Moraxellaceae</taxon>
        <taxon>Psychrobacter</taxon>
    </lineage>
</organism>
<dbReference type="EC" id="3.1.3.45" evidence="5 11"/>
<dbReference type="STRING" id="554343.AS194_05790"/>
<evidence type="ECO:0000256" key="11">
    <source>
        <dbReference type="PIRNR" id="PIRNR006118"/>
    </source>
</evidence>
<dbReference type="InterPro" id="IPR036412">
    <property type="entry name" value="HAD-like_sf"/>
</dbReference>
<proteinExistence type="inferred from homology"/>
<accession>A0A0T6DTE9</accession>
<dbReference type="PANTHER" id="PTHR21485">
    <property type="entry name" value="HAD SUPERFAMILY MEMBERS CMAS AND KDSC"/>
    <property type="match status" value="1"/>
</dbReference>
<comment type="function">
    <text evidence="11">Catalyzes the hydrolysis of 3-deoxy-D-manno-octulosonate 8-phosphate (KDO 8-P) to 3-deoxy-D-manno-octulosonate (KDO) and inorganic phosphate.</text>
</comment>
<evidence type="ECO:0000256" key="1">
    <source>
        <dbReference type="ARBA" id="ARBA00000898"/>
    </source>
</evidence>
<dbReference type="CDD" id="cd01630">
    <property type="entry name" value="HAD_KDO-like"/>
    <property type="match status" value="1"/>
</dbReference>
<dbReference type="Proteomes" id="UP000051202">
    <property type="component" value="Unassembled WGS sequence"/>
</dbReference>
<dbReference type="SFLD" id="SFLDS00003">
    <property type="entry name" value="Haloacid_Dehalogenase"/>
    <property type="match status" value="1"/>
</dbReference>
<comment type="catalytic activity">
    <reaction evidence="1 11">
        <text>3-deoxy-alpha-D-manno-2-octulosonate-8-phosphate + H2O = 3-deoxy-alpha-D-manno-oct-2-ulosonate + phosphate</text>
        <dbReference type="Rhea" id="RHEA:11500"/>
        <dbReference type="ChEBI" id="CHEBI:15377"/>
        <dbReference type="ChEBI" id="CHEBI:43474"/>
        <dbReference type="ChEBI" id="CHEBI:85985"/>
        <dbReference type="ChEBI" id="CHEBI:85986"/>
        <dbReference type="EC" id="3.1.3.45"/>
    </reaction>
</comment>
<dbReference type="PIRSF" id="PIRSF006118">
    <property type="entry name" value="KDO8-P_Ptase"/>
    <property type="match status" value="1"/>
</dbReference>
<dbReference type="InterPro" id="IPR010023">
    <property type="entry name" value="KdsC_fam"/>
</dbReference>
<evidence type="ECO:0000256" key="9">
    <source>
        <dbReference type="ARBA" id="ARBA00022842"/>
    </source>
</evidence>
<comment type="cofactor">
    <cofactor evidence="2 11 12">
        <name>Mg(2+)</name>
        <dbReference type="ChEBI" id="CHEBI:18420"/>
    </cofactor>
</comment>
<dbReference type="GO" id="GO:0008781">
    <property type="term" value="F:N-acylneuraminate cytidylyltransferase activity"/>
    <property type="evidence" value="ECO:0007669"/>
    <property type="project" value="TreeGrafter"/>
</dbReference>
<dbReference type="GO" id="GO:0046872">
    <property type="term" value="F:metal ion binding"/>
    <property type="evidence" value="ECO:0007669"/>
    <property type="project" value="UniProtKB-UniRule"/>
</dbReference>
<dbReference type="InterPro" id="IPR023214">
    <property type="entry name" value="HAD_sf"/>
</dbReference>
<keyword evidence="9 11" id="KW-0460">Magnesium</keyword>
<dbReference type="GO" id="GO:0019143">
    <property type="term" value="F:3-deoxy-manno-octulosonate-8-phosphatase activity"/>
    <property type="evidence" value="ECO:0007669"/>
    <property type="project" value="UniProtKB-UniRule"/>
</dbReference>
<comment type="caution">
    <text evidence="13">The sequence shown here is derived from an EMBL/GenBank/DDBJ whole genome shotgun (WGS) entry which is preliminary data.</text>
</comment>
<evidence type="ECO:0000313" key="13">
    <source>
        <dbReference type="EMBL" id="KRU23153.1"/>
    </source>
</evidence>
<dbReference type="SFLD" id="SFLDG01138">
    <property type="entry name" value="C1.6.2:_Deoxy-d-mannose-octulo"/>
    <property type="match status" value="1"/>
</dbReference>
<evidence type="ECO:0000256" key="12">
    <source>
        <dbReference type="PIRSR" id="PIRSR006118-2"/>
    </source>
</evidence>
<evidence type="ECO:0000256" key="4">
    <source>
        <dbReference type="ARBA" id="ARBA00011881"/>
    </source>
</evidence>
<keyword evidence="11" id="KW-0448">Lipopolysaccharide biosynthesis</keyword>
<sequence length="188" mass="20133">MQDLIKKAGQVKLLVMDVDGILSNGQIIYDANGIETKAFSVQDGVGVKSLARYGILTAIITGRSSAMVDKRATEMGVNHVVQGRDDKLIALKELLSSLDPALNITAADCAYMGDDLPDIKAMQTVGFAATVPNAHAEVIKRSDMVTTRAGGTGAVREVCDLILKGHGHYQDFIAHYTLDETQAQDELS</sequence>
<dbReference type="Gene3D" id="3.40.50.1000">
    <property type="entry name" value="HAD superfamily/HAD-like"/>
    <property type="match status" value="1"/>
</dbReference>
<evidence type="ECO:0000313" key="14">
    <source>
        <dbReference type="Proteomes" id="UP000051202"/>
    </source>
</evidence>
<gene>
    <name evidence="13" type="ORF">AS194_05790</name>
</gene>
<evidence type="ECO:0000256" key="2">
    <source>
        <dbReference type="ARBA" id="ARBA00001946"/>
    </source>
</evidence>
<dbReference type="FunFam" id="3.40.50.1000:FF:000029">
    <property type="entry name" value="3-deoxy-D-manno-octulosonate 8-phosphate phosphatase KdsC"/>
    <property type="match status" value="1"/>
</dbReference>
<dbReference type="GO" id="GO:0009103">
    <property type="term" value="P:lipopolysaccharide biosynthetic process"/>
    <property type="evidence" value="ECO:0007669"/>
    <property type="project" value="UniProtKB-UniRule"/>
</dbReference>